<dbReference type="PANTHER" id="PTHR32305">
    <property type="match status" value="1"/>
</dbReference>
<dbReference type="InterPro" id="IPR050708">
    <property type="entry name" value="T6SS_VgrG/RHS"/>
</dbReference>
<proteinExistence type="predicted"/>
<organism evidence="1 2">
    <name type="scientific">Alteromonas genovensis</name>
    <dbReference type="NCBI Taxonomy" id="471225"/>
    <lineage>
        <taxon>Bacteria</taxon>
        <taxon>Pseudomonadati</taxon>
        <taxon>Pseudomonadota</taxon>
        <taxon>Gammaproteobacteria</taxon>
        <taxon>Alteromonadales</taxon>
        <taxon>Alteromonadaceae</taxon>
        <taxon>Alteromonas/Salinimonas group</taxon>
        <taxon>Alteromonas</taxon>
    </lineage>
</organism>
<dbReference type="Gene3D" id="2.180.10.10">
    <property type="entry name" value="RHS repeat-associated core"/>
    <property type="match status" value="1"/>
</dbReference>
<reference evidence="1 2" key="1">
    <citation type="submission" date="2020-01" db="EMBL/GenBank/DDBJ databases">
        <title>Genomes of bacteria type strains.</title>
        <authorList>
            <person name="Chen J."/>
            <person name="Zhu S."/>
            <person name="Yang J."/>
        </authorList>
    </citation>
    <scope>NUCLEOTIDE SEQUENCE [LARGE SCALE GENOMIC DNA]</scope>
    <source>
        <strain evidence="1 2">LMG 24078</strain>
    </source>
</reference>
<evidence type="ECO:0000313" key="2">
    <source>
        <dbReference type="Proteomes" id="UP000471381"/>
    </source>
</evidence>
<gene>
    <name evidence="1" type="ORF">GTQ48_11220</name>
</gene>
<keyword evidence="2" id="KW-1185">Reference proteome</keyword>
<dbReference type="NCBIfam" id="TIGR03696">
    <property type="entry name" value="Rhs_assc_core"/>
    <property type="match status" value="1"/>
</dbReference>
<evidence type="ECO:0008006" key="3">
    <source>
        <dbReference type="Google" id="ProtNLM"/>
    </source>
</evidence>
<dbReference type="AlphaFoldDB" id="A0A6N9TKP4"/>
<dbReference type="EMBL" id="JAAAWO010000007">
    <property type="protein sequence ID" value="NDW16089.1"/>
    <property type="molecule type" value="Genomic_DNA"/>
</dbReference>
<comment type="caution">
    <text evidence="1">The sequence shown here is derived from an EMBL/GenBank/DDBJ whole genome shotgun (WGS) entry which is preliminary data.</text>
</comment>
<dbReference type="Proteomes" id="UP000471381">
    <property type="component" value="Unassembled WGS sequence"/>
</dbReference>
<evidence type="ECO:0000313" key="1">
    <source>
        <dbReference type="EMBL" id="NDW16089.1"/>
    </source>
</evidence>
<dbReference type="InterPro" id="IPR022385">
    <property type="entry name" value="Rhs_assc_core"/>
</dbReference>
<accession>A0A6N9TKP4</accession>
<sequence length="119" mass="13360">MQARYYDPVIGRFYSNDSVGALGHSKIAHGFNRYAYANSNTYKFIDPTGEIPLVVAAIWILKEVGGEVFEQTTGIPATTVKNTAKYGIKKAMKQSIKKRKKIEGVYKFKEGDQEYSLTI</sequence>
<protein>
    <recommendedName>
        <fullName evidence="3">RHS repeat-associated core domain-containing protein</fullName>
    </recommendedName>
</protein>
<name>A0A6N9TKP4_9ALTE</name>
<dbReference type="PANTHER" id="PTHR32305:SF15">
    <property type="entry name" value="PROTEIN RHSA-RELATED"/>
    <property type="match status" value="1"/>
</dbReference>